<protein>
    <submittedName>
        <fullName evidence="2">Uncharacterized protein</fullName>
    </submittedName>
</protein>
<dbReference type="Proteomes" id="UP000479710">
    <property type="component" value="Unassembled WGS sequence"/>
</dbReference>
<keyword evidence="3" id="KW-1185">Reference proteome</keyword>
<organism evidence="2 3">
    <name type="scientific">Oryza meyeriana var. granulata</name>
    <dbReference type="NCBI Taxonomy" id="110450"/>
    <lineage>
        <taxon>Eukaryota</taxon>
        <taxon>Viridiplantae</taxon>
        <taxon>Streptophyta</taxon>
        <taxon>Embryophyta</taxon>
        <taxon>Tracheophyta</taxon>
        <taxon>Spermatophyta</taxon>
        <taxon>Magnoliopsida</taxon>
        <taxon>Liliopsida</taxon>
        <taxon>Poales</taxon>
        <taxon>Poaceae</taxon>
        <taxon>BOP clade</taxon>
        <taxon>Oryzoideae</taxon>
        <taxon>Oryzeae</taxon>
        <taxon>Oryzinae</taxon>
        <taxon>Oryza</taxon>
        <taxon>Oryza meyeriana</taxon>
    </lineage>
</organism>
<proteinExistence type="predicted"/>
<evidence type="ECO:0000313" key="3">
    <source>
        <dbReference type="Proteomes" id="UP000479710"/>
    </source>
</evidence>
<feature type="region of interest" description="Disordered" evidence="1">
    <location>
        <begin position="29"/>
        <end position="56"/>
    </location>
</feature>
<dbReference type="AlphaFoldDB" id="A0A6G1E2I4"/>
<name>A0A6G1E2I4_9ORYZ</name>
<reference evidence="2 3" key="1">
    <citation type="submission" date="2019-11" db="EMBL/GenBank/DDBJ databases">
        <title>Whole genome sequence of Oryza granulata.</title>
        <authorList>
            <person name="Li W."/>
        </authorList>
    </citation>
    <scope>NUCLEOTIDE SEQUENCE [LARGE SCALE GENOMIC DNA]</scope>
    <source>
        <strain evidence="3">cv. Menghai</strain>
        <tissue evidence="2">Leaf</tissue>
    </source>
</reference>
<evidence type="ECO:0000313" key="2">
    <source>
        <dbReference type="EMBL" id="KAF0918927.1"/>
    </source>
</evidence>
<evidence type="ECO:0000256" key="1">
    <source>
        <dbReference type="SAM" id="MobiDB-lite"/>
    </source>
</evidence>
<gene>
    <name evidence="2" type="ORF">E2562_027478</name>
</gene>
<accession>A0A6G1E2I4</accession>
<dbReference type="EMBL" id="SPHZ02000005">
    <property type="protein sequence ID" value="KAF0918927.1"/>
    <property type="molecule type" value="Genomic_DNA"/>
</dbReference>
<comment type="caution">
    <text evidence="2">The sequence shown here is derived from an EMBL/GenBank/DDBJ whole genome shotgun (WGS) entry which is preliminary data.</text>
</comment>
<sequence length="84" mass="9373">MAGRHHPICAVGELAGELVGLCHQGGRRGCSFRPSPPERESSSWPAPETARRGRRLGGTLVDAKKKRGEIWSYLVKRIKFWSDM</sequence>